<dbReference type="EMBL" id="CP000358">
    <property type="protein sequence ID" value="ABF44167.1"/>
    <property type="molecule type" value="Genomic_DNA"/>
</dbReference>
<dbReference type="NCBIfam" id="TIGR01552">
    <property type="entry name" value="phd_fam"/>
    <property type="match status" value="1"/>
</dbReference>
<dbReference type="InterPro" id="IPR006442">
    <property type="entry name" value="Antitoxin_Phd/YefM"/>
</dbReference>
<comment type="function">
    <text evidence="2">Antitoxin component of a type II toxin-antitoxin (TA) system.</text>
</comment>
<keyword evidence="4" id="KW-0614">Plasmid</keyword>
<dbReference type="Pfam" id="PF02604">
    <property type="entry name" value="PhdYeFM_antitox"/>
    <property type="match status" value="1"/>
</dbReference>
<dbReference type="AlphaFoldDB" id="Q1J2W7"/>
<accession>Q1J2W7</accession>
<dbReference type="SUPFAM" id="SSF143120">
    <property type="entry name" value="YefM-like"/>
    <property type="match status" value="1"/>
</dbReference>
<comment type="similarity">
    <text evidence="1 2">Belongs to the phD/YefM antitoxin family.</text>
</comment>
<dbReference type="KEGG" id="dge:Dgeo_2734"/>
<organism evidence="4 5">
    <name type="scientific">Deinococcus geothermalis (strain DSM 11300 / CIP 105573 / AG-3a)</name>
    <dbReference type="NCBI Taxonomy" id="319795"/>
    <lineage>
        <taxon>Bacteria</taxon>
        <taxon>Thermotogati</taxon>
        <taxon>Deinococcota</taxon>
        <taxon>Deinococci</taxon>
        <taxon>Deinococcales</taxon>
        <taxon>Deinococcaceae</taxon>
        <taxon>Deinococcus</taxon>
    </lineage>
</organism>
<evidence type="ECO:0000256" key="1">
    <source>
        <dbReference type="ARBA" id="ARBA00009981"/>
    </source>
</evidence>
<dbReference type="RefSeq" id="WP_011525838.1">
    <property type="nucleotide sequence ID" value="NC_008010.2"/>
</dbReference>
<dbReference type="Gene3D" id="3.40.1620.10">
    <property type="entry name" value="YefM-like domain"/>
    <property type="match status" value="1"/>
</dbReference>
<evidence type="ECO:0000256" key="3">
    <source>
        <dbReference type="SAM" id="MobiDB-lite"/>
    </source>
</evidence>
<feature type="compositionally biased region" description="Acidic residues" evidence="3">
    <location>
        <begin position="87"/>
        <end position="98"/>
    </location>
</feature>
<name>Q1J2W7_DEIGD</name>
<dbReference type="Proteomes" id="UP000002431">
    <property type="component" value="Plasmid pDGEO01"/>
</dbReference>
<reference evidence="4" key="1">
    <citation type="submission" date="2006-04" db="EMBL/GenBank/DDBJ databases">
        <title>Complete sequence of plasmid1 pDGEO01 of Deinococcus geothermalis DSM 11300.</title>
        <authorList>
            <consortium name="US DOE Joint Genome Institute"/>
            <person name="Copeland A."/>
            <person name="Lucas S."/>
            <person name="Lapidus A."/>
            <person name="Barry K."/>
            <person name="Detter J.C."/>
            <person name="Glavina del Rio T."/>
            <person name="Hammon N."/>
            <person name="Israni S."/>
            <person name="Dalin E."/>
            <person name="Tice H."/>
            <person name="Pitluck S."/>
            <person name="Brettin T."/>
            <person name="Bruce D."/>
            <person name="Han C."/>
            <person name="Tapia R."/>
            <person name="Saunders E."/>
            <person name="Gilna P."/>
            <person name="Schmutz J."/>
            <person name="Larimer F."/>
            <person name="Land M."/>
            <person name="Hauser L."/>
            <person name="Kyrpides N."/>
            <person name="Kim E."/>
            <person name="Daly M.J."/>
            <person name="Fredrickson J.K."/>
            <person name="Makarova K.S."/>
            <person name="Gaidamakova E.K."/>
            <person name="Zhai M."/>
            <person name="Richardson P."/>
        </authorList>
    </citation>
    <scope>NUCLEOTIDE SEQUENCE</scope>
    <source>
        <strain evidence="4">DSM 11300</strain>
        <plasmid evidence="4">pDGEO01</plasmid>
    </source>
</reference>
<evidence type="ECO:0000313" key="5">
    <source>
        <dbReference type="Proteomes" id="UP000002431"/>
    </source>
</evidence>
<feature type="region of interest" description="Disordered" evidence="3">
    <location>
        <begin position="64"/>
        <end position="98"/>
    </location>
</feature>
<evidence type="ECO:0000313" key="4">
    <source>
        <dbReference type="EMBL" id="ABF44167.1"/>
    </source>
</evidence>
<geneLocation type="plasmid" evidence="4 5">
    <name>pDGEO01</name>
</geneLocation>
<dbReference type="HOGENOM" id="CLU_2329078_0_0_0"/>
<dbReference type="InterPro" id="IPR036165">
    <property type="entry name" value="YefM-like_sf"/>
</dbReference>
<proteinExistence type="inferred from homology"/>
<keyword evidence="5" id="KW-1185">Reference proteome</keyword>
<gene>
    <name evidence="4" type="ordered locus">Dgeo_2734</name>
</gene>
<sequence length="98" mass="11198">MTRYWKVEEAKANFSRLLRAAEKEPQVITRHGKPVATVIPGAEEAPKPPRSVWELLRGDFTFTPPEGEDWDSDWLERDRTPLAEPLDLGDGENTEPRV</sequence>
<evidence type="ECO:0000256" key="2">
    <source>
        <dbReference type="RuleBase" id="RU362080"/>
    </source>
</evidence>
<protein>
    <recommendedName>
        <fullName evidence="2">Antitoxin</fullName>
    </recommendedName>
</protein>